<dbReference type="Gene3D" id="3.30.700.10">
    <property type="entry name" value="Glycoprotein, Type 4 Pilin"/>
    <property type="match status" value="1"/>
</dbReference>
<keyword evidence="3 6" id="KW-0812">Transmembrane</keyword>
<comment type="subcellular location">
    <subcellularLocation>
        <location evidence="1">Membrane</location>
        <topology evidence="1">Single-pass membrane protein</topology>
    </subcellularLocation>
</comment>
<dbReference type="InterPro" id="IPR045584">
    <property type="entry name" value="Pilin-like"/>
</dbReference>
<evidence type="ECO:0000256" key="3">
    <source>
        <dbReference type="ARBA" id="ARBA00022692"/>
    </source>
</evidence>
<gene>
    <name evidence="7" type="ORF">GCM10011282_16060</name>
</gene>
<evidence type="ECO:0000256" key="4">
    <source>
        <dbReference type="ARBA" id="ARBA00022989"/>
    </source>
</evidence>
<dbReference type="NCBIfam" id="TIGR02532">
    <property type="entry name" value="IV_pilin_GFxxxE"/>
    <property type="match status" value="1"/>
</dbReference>
<keyword evidence="4 6" id="KW-1133">Transmembrane helix</keyword>
<keyword evidence="5 6" id="KW-0472">Membrane</keyword>
<evidence type="ECO:0000256" key="1">
    <source>
        <dbReference type="ARBA" id="ARBA00004167"/>
    </source>
</evidence>
<proteinExistence type="predicted"/>
<comment type="caution">
    <text evidence="7">The sequence shown here is derived from an EMBL/GenBank/DDBJ whole genome shotgun (WGS) entry which is preliminary data.</text>
</comment>
<evidence type="ECO:0000256" key="5">
    <source>
        <dbReference type="ARBA" id="ARBA00023136"/>
    </source>
</evidence>
<organism evidence="7 8">
    <name type="scientific">Undibacterium macrobrachii</name>
    <dbReference type="NCBI Taxonomy" id="1119058"/>
    <lineage>
        <taxon>Bacteria</taxon>
        <taxon>Pseudomonadati</taxon>
        <taxon>Pseudomonadota</taxon>
        <taxon>Betaproteobacteria</taxon>
        <taxon>Burkholderiales</taxon>
        <taxon>Oxalobacteraceae</taxon>
        <taxon>Undibacterium</taxon>
    </lineage>
</organism>
<dbReference type="SUPFAM" id="SSF54523">
    <property type="entry name" value="Pili subunits"/>
    <property type="match status" value="1"/>
</dbReference>
<dbReference type="PANTHER" id="PTHR30093">
    <property type="entry name" value="GENERAL SECRETION PATHWAY PROTEIN G"/>
    <property type="match status" value="1"/>
</dbReference>
<feature type="transmembrane region" description="Helical" evidence="6">
    <location>
        <begin position="12"/>
        <end position="31"/>
    </location>
</feature>
<name>A0ABQ2XCY2_9BURK</name>
<accession>A0ABQ2XCY2</accession>
<dbReference type="EMBL" id="BMYT01000002">
    <property type="protein sequence ID" value="GGX10554.1"/>
    <property type="molecule type" value="Genomic_DNA"/>
</dbReference>
<reference evidence="8" key="1">
    <citation type="journal article" date="2019" name="Int. J. Syst. Evol. Microbiol.">
        <title>The Global Catalogue of Microorganisms (GCM) 10K type strain sequencing project: providing services to taxonomists for standard genome sequencing and annotation.</title>
        <authorList>
            <consortium name="The Broad Institute Genomics Platform"/>
            <consortium name="The Broad Institute Genome Sequencing Center for Infectious Disease"/>
            <person name="Wu L."/>
            <person name="Ma J."/>
        </authorList>
    </citation>
    <scope>NUCLEOTIDE SEQUENCE [LARGE SCALE GENOMIC DNA]</scope>
    <source>
        <strain evidence="8">KCTC 23916</strain>
    </source>
</reference>
<evidence type="ECO:0000256" key="2">
    <source>
        <dbReference type="ARBA" id="ARBA00022481"/>
    </source>
</evidence>
<sequence length="153" mass="14982">MKKISPQQAGFTLIELIVVIVILGILAATALPRFADLGGDARAASVNAARGSLAATSAMVHGTFLVKTPAPTTVNLEGTSVSIVNGYPSAATVAGGAGISSVDYDIDNTTSTIAKISPKSASAAAKTAGTCSVVYTDAAVGAAPNIAADTSGC</sequence>
<dbReference type="PROSITE" id="PS00409">
    <property type="entry name" value="PROKAR_NTER_METHYL"/>
    <property type="match status" value="1"/>
</dbReference>
<dbReference type="InterPro" id="IPR012902">
    <property type="entry name" value="N_methyl_site"/>
</dbReference>
<keyword evidence="8" id="KW-1185">Reference proteome</keyword>
<dbReference type="Proteomes" id="UP000620127">
    <property type="component" value="Unassembled WGS sequence"/>
</dbReference>
<evidence type="ECO:0008006" key="9">
    <source>
        <dbReference type="Google" id="ProtNLM"/>
    </source>
</evidence>
<evidence type="ECO:0000256" key="6">
    <source>
        <dbReference type="SAM" id="Phobius"/>
    </source>
</evidence>
<dbReference type="Pfam" id="PF07963">
    <property type="entry name" value="N_methyl"/>
    <property type="match status" value="1"/>
</dbReference>
<evidence type="ECO:0000313" key="8">
    <source>
        <dbReference type="Proteomes" id="UP000620127"/>
    </source>
</evidence>
<protein>
    <recommendedName>
        <fullName evidence="9">MSHA pilin protein MshA</fullName>
    </recommendedName>
</protein>
<keyword evidence="2" id="KW-0488">Methylation</keyword>
<dbReference type="PANTHER" id="PTHR30093:SF44">
    <property type="entry name" value="TYPE II SECRETION SYSTEM CORE PROTEIN G"/>
    <property type="match status" value="1"/>
</dbReference>
<evidence type="ECO:0000313" key="7">
    <source>
        <dbReference type="EMBL" id="GGX10554.1"/>
    </source>
</evidence>